<dbReference type="OMA" id="CALFFDR"/>
<dbReference type="Ensembl" id="ENSPMAT00000003272.1">
    <property type="protein sequence ID" value="ENSPMAP00000003257.1"/>
    <property type="gene ID" value="ENSPMAG00000002990.1"/>
</dbReference>
<organism evidence="5">
    <name type="scientific">Petromyzon marinus</name>
    <name type="common">Sea lamprey</name>
    <dbReference type="NCBI Taxonomy" id="7757"/>
    <lineage>
        <taxon>Eukaryota</taxon>
        <taxon>Metazoa</taxon>
        <taxon>Chordata</taxon>
        <taxon>Craniata</taxon>
        <taxon>Vertebrata</taxon>
        <taxon>Cyclostomata</taxon>
        <taxon>Hyperoartia</taxon>
        <taxon>Petromyzontiformes</taxon>
        <taxon>Petromyzontidae</taxon>
        <taxon>Petromyzon</taxon>
    </lineage>
</organism>
<dbReference type="SUPFAM" id="SSF56219">
    <property type="entry name" value="DNase I-like"/>
    <property type="match status" value="1"/>
</dbReference>
<comment type="similarity">
    <text evidence="1">Belongs to the CCR4/nocturin family.</text>
</comment>
<dbReference type="Gene3D" id="3.60.10.10">
    <property type="entry name" value="Endonuclease/exonuclease/phosphatase"/>
    <property type="match status" value="1"/>
</dbReference>
<evidence type="ECO:0000313" key="5">
    <source>
        <dbReference type="Ensembl" id="ENSPMAP00000003257.1"/>
    </source>
</evidence>
<dbReference type="InterPro" id="IPR036691">
    <property type="entry name" value="Endo/exonu/phosph_ase_sf"/>
</dbReference>
<dbReference type="OrthoDB" id="276515at2759"/>
<dbReference type="InterPro" id="IPR050410">
    <property type="entry name" value="CCR4/nocturin_mRNA_transcr"/>
</dbReference>
<protein>
    <recommendedName>
        <fullName evidence="3">Nocturnin</fullName>
    </recommendedName>
</protein>
<evidence type="ECO:0000256" key="3">
    <source>
        <dbReference type="ARBA" id="ARBA00023807"/>
    </source>
</evidence>
<dbReference type="STRING" id="7757.ENSPMAP00000003257"/>
<dbReference type="GeneTree" id="ENSGT00940000155249"/>
<evidence type="ECO:0000313" key="7">
    <source>
        <dbReference type="RefSeq" id="XP_032814813.1"/>
    </source>
</evidence>
<name>S4RDH5_PETMA</name>
<gene>
    <name evidence="5 7" type="primary">NOCT</name>
</gene>
<feature type="domain" description="Endonuclease/exonuclease/phosphatase" evidence="4">
    <location>
        <begin position="83"/>
        <end position="353"/>
    </location>
</feature>
<evidence type="ECO:0000259" key="4">
    <source>
        <dbReference type="Pfam" id="PF03372"/>
    </source>
</evidence>
<dbReference type="GO" id="GO:0000175">
    <property type="term" value="F:3'-5'-RNA exonuclease activity"/>
    <property type="evidence" value="ECO:0007669"/>
    <property type="project" value="TreeGrafter"/>
</dbReference>
<evidence type="ECO:0000256" key="1">
    <source>
        <dbReference type="ARBA" id="ARBA00010774"/>
    </source>
</evidence>
<dbReference type="HOGENOM" id="CLU_016428_1_2_1"/>
<proteinExistence type="inferred from homology"/>
<dbReference type="RefSeq" id="XP_032814813.1">
    <property type="nucleotide sequence ID" value="XM_032958922.1"/>
</dbReference>
<dbReference type="AlphaFoldDB" id="S4RDH5"/>
<sequence length="369" mass="40750">MGSVVSRAYEALVGYILGARRNVLAVEWSDHASSEAVNPVDGTDAEHRLLDPAKVSSRLRLGREFVPVEGLDPSPPTHSFRIMQWNVLAQALGEGKDNFVCCRPADLTWAARWPLILDEIVSYQPDLICLQEVDRYHDAFSPALNQLGYGGAFVPKRHSPCLDVQPNYGPDGCAIFYRKERFELLGGYAIGLRAEPIPYPTHQVLLVLKLCYVDTGHSLTVACTHLKARQGWERLRAAQAKHLLTCLNSDQEAREGPLVVCGDFNAKPAETVHQLFAASALGLSSAYRKLSEDGQTEPPFTTWTVRAGGETQATLDYIWYSQNALRVEQLLNLPSERDIGSGRLPSSTYPSDHLSLVCDFSFVGDTHAT</sequence>
<evidence type="ECO:0000313" key="6">
    <source>
        <dbReference type="Proteomes" id="UP001318040"/>
    </source>
</evidence>
<reference evidence="7" key="1">
    <citation type="submission" date="2025-04" db="UniProtKB">
        <authorList>
            <consortium name="RefSeq"/>
        </authorList>
    </citation>
    <scope>IDENTIFICATION</scope>
    <source>
        <tissue evidence="7">Sperm</tissue>
    </source>
</reference>
<dbReference type="Proteomes" id="UP001318040">
    <property type="component" value="Chromosome 22"/>
</dbReference>
<dbReference type="GO" id="GO:0006139">
    <property type="term" value="P:nucleobase-containing compound metabolic process"/>
    <property type="evidence" value="ECO:0007669"/>
    <property type="project" value="UniProtKB-ARBA"/>
</dbReference>
<reference evidence="5" key="2">
    <citation type="submission" date="2025-05" db="UniProtKB">
        <authorList>
            <consortium name="Ensembl"/>
        </authorList>
    </citation>
    <scope>IDENTIFICATION</scope>
</reference>
<dbReference type="KEGG" id="pmrn:116944946"/>
<accession>S4RDH5</accession>
<evidence type="ECO:0000256" key="2">
    <source>
        <dbReference type="ARBA" id="ARBA00022801"/>
    </source>
</evidence>
<dbReference type="PANTHER" id="PTHR12121:SF45">
    <property type="entry name" value="NOCTURNIN"/>
    <property type="match status" value="1"/>
</dbReference>
<dbReference type="Pfam" id="PF03372">
    <property type="entry name" value="Exo_endo_phos"/>
    <property type="match status" value="1"/>
</dbReference>
<dbReference type="InterPro" id="IPR005135">
    <property type="entry name" value="Endo/exonuclease/phosphatase"/>
</dbReference>
<keyword evidence="6" id="KW-1185">Reference proteome</keyword>
<dbReference type="PANTHER" id="PTHR12121">
    <property type="entry name" value="CARBON CATABOLITE REPRESSOR PROTEIN 4"/>
    <property type="match status" value="1"/>
</dbReference>
<keyword evidence="2" id="KW-0378">Hydrolase</keyword>
<dbReference type="CTD" id="25819"/>